<sequence length="667" mass="75644">MFGNLVKIQCCIMNQMSEIIFLESVFIWALDCGKKPEVPRNKFCPAENEADMNGVLADVCVMGIIQKRLVTVVSPHLHASSGEELVMFRSVLPHFAYVSLFLHLALVIQIRLWKGKGTHAIVDRCHVLVLAATLPLPAWKQKFHYKRFLHLSLHRSSWLLLAPLLSPPVPVITTPPCSLCPEGAHRFQWIRNLVPEFGISSSHVKVLSSPAEFYELLKVQIKAAKQRVVMASLYLGTGLLEQELVYCLEETLEKSLQAKGSPDLRVSILLDYTRGSRGRKNSRTMLIPLLQRFPEQVRVSLFHTPNLRGLLRLLIPERFNETIGLQHIKVYLFDDNVILSGANLSDLYFTNRQDRYVLLRDSPEIADFFTELVDAIGDVSLQLQQDDTVQMMEGMVHPYQGDKVAYCEIANRRVMEVINSARTRQELLHAKTFHSSQPGSSLLSQQGSQAPGSLKPEPDTWIYPLIQMKPFGIQIDEMVTETLLTEAERDARIYLTTGYFNLTQAYMDLILGTRAEYRILLASPEVNGFFGAKGVAGAIPAAYVYIEHQFYSEVCCLQQQERVQLQEYSRAGWTFHAKGLWLYLAGSDLPCLTLIGSPNFGYRSVHRDLEAQVAIVTENKALQQQLHQEQEQLYLCSGVVSTSTFEQPSRYVKLWVKLVTPLIKNFF</sequence>
<evidence type="ECO:0000256" key="7">
    <source>
        <dbReference type="ARBA" id="ARBA00023098"/>
    </source>
</evidence>
<evidence type="ECO:0000256" key="10">
    <source>
        <dbReference type="ARBA" id="ARBA00048586"/>
    </source>
</evidence>
<evidence type="ECO:0000313" key="15">
    <source>
        <dbReference type="RefSeq" id="XP_030920147.1"/>
    </source>
</evidence>
<dbReference type="RefSeq" id="XP_030920147.1">
    <property type="nucleotide sequence ID" value="XM_031064287.1"/>
</dbReference>
<gene>
    <name evidence="15" type="primary">PGS1</name>
</gene>
<protein>
    <recommendedName>
        <fullName evidence="11">CDP-diacylglycerol--glycerol-3-phosphate 3-phosphatidyltransferase</fullName>
        <ecNumber evidence="11">2.7.8.5</ecNumber>
    </recommendedName>
</protein>
<evidence type="ECO:0000256" key="3">
    <source>
        <dbReference type="ARBA" id="ARBA00010682"/>
    </source>
</evidence>
<dbReference type="GO" id="GO:0032049">
    <property type="term" value="P:cardiolipin biosynthetic process"/>
    <property type="evidence" value="ECO:0007669"/>
    <property type="project" value="InterPro"/>
</dbReference>
<evidence type="ECO:0000256" key="1">
    <source>
        <dbReference type="ARBA" id="ARBA00003537"/>
    </source>
</evidence>
<evidence type="ECO:0000256" key="11">
    <source>
        <dbReference type="RuleBase" id="RU365024"/>
    </source>
</evidence>
<keyword evidence="11" id="KW-0067">ATP-binding</keyword>
<comment type="similarity">
    <text evidence="3 11">Belongs to the CDP-alcohol phosphatidyltransferase class-II family.</text>
</comment>
<keyword evidence="7 11" id="KW-0443">Lipid metabolism</keyword>
<evidence type="ECO:0000256" key="8">
    <source>
        <dbReference type="ARBA" id="ARBA00023209"/>
    </source>
</evidence>
<accession>A0A8N5F0Q2</accession>
<dbReference type="GO" id="GO:0008444">
    <property type="term" value="F:CDP-diacylglycerol-glycerol-3-phosphate 3-phosphatidyltransferase activity"/>
    <property type="evidence" value="ECO:0007669"/>
    <property type="project" value="UniProtKB-EC"/>
</dbReference>
<dbReference type="Gene3D" id="3.30.870.10">
    <property type="entry name" value="Endonuclease Chain A"/>
    <property type="match status" value="2"/>
</dbReference>
<keyword evidence="6" id="KW-0677">Repeat</keyword>
<name>A0A8N5F0Q2_GEOFO</name>
<proteinExistence type="inferred from homology"/>
<keyword evidence="9 11" id="KW-1208">Phospholipid metabolism</keyword>
<dbReference type="CDD" id="cd09135">
    <property type="entry name" value="PLDc_PGS1_euk_1"/>
    <property type="match status" value="1"/>
</dbReference>
<comment type="function">
    <text evidence="1 11">Functions in the biosynthesis of the anionic phospholipids phosphatidylglycerol and cardiolipin.</text>
</comment>
<keyword evidence="5 11" id="KW-0808">Transferase</keyword>
<dbReference type="EC" id="2.7.8.5" evidence="11"/>
<evidence type="ECO:0000259" key="13">
    <source>
        <dbReference type="PROSITE" id="PS50035"/>
    </source>
</evidence>
<dbReference type="AlphaFoldDB" id="A0A8N5F0Q2"/>
<dbReference type="GeneID" id="102034647"/>
<keyword evidence="4 11" id="KW-0444">Lipid biosynthesis</keyword>
<organism evidence="14 15">
    <name type="scientific">Geospiza fortis</name>
    <name type="common">Medium ground-finch</name>
    <dbReference type="NCBI Taxonomy" id="48883"/>
    <lineage>
        <taxon>Eukaryota</taxon>
        <taxon>Metazoa</taxon>
        <taxon>Chordata</taxon>
        <taxon>Craniata</taxon>
        <taxon>Vertebrata</taxon>
        <taxon>Euteleostomi</taxon>
        <taxon>Archelosauria</taxon>
        <taxon>Archosauria</taxon>
        <taxon>Dinosauria</taxon>
        <taxon>Saurischia</taxon>
        <taxon>Theropoda</taxon>
        <taxon>Coelurosauria</taxon>
        <taxon>Aves</taxon>
        <taxon>Neognathae</taxon>
        <taxon>Neoaves</taxon>
        <taxon>Telluraves</taxon>
        <taxon>Australaves</taxon>
        <taxon>Passeriformes</taxon>
        <taxon>Thraupidae</taxon>
        <taxon>Geospiza</taxon>
    </lineage>
</organism>
<dbReference type="GO" id="GO:0005739">
    <property type="term" value="C:mitochondrion"/>
    <property type="evidence" value="ECO:0007669"/>
    <property type="project" value="UniProtKB-SubCell"/>
</dbReference>
<comment type="subcellular location">
    <subcellularLocation>
        <location evidence="11">Mitochondrion</location>
    </subcellularLocation>
</comment>
<dbReference type="PANTHER" id="PTHR12586:SF1">
    <property type="entry name" value="CDP-DIACYLGLYCEROL--GLYCEROL-3-PHOSPHATE 3-PHOSPHATIDYLTRANSFERASE, MITOCHONDRIAL"/>
    <property type="match status" value="1"/>
</dbReference>
<dbReference type="InterPro" id="IPR016270">
    <property type="entry name" value="PGS1"/>
</dbReference>
<comment type="pathway">
    <text evidence="2 11">Phospholipid metabolism; phosphatidylglycerol biosynthesis; phosphatidylglycerol from CDP-diacylglycerol: step 1/2.</text>
</comment>
<dbReference type="OrthoDB" id="10250191at2759"/>
<evidence type="ECO:0000256" key="6">
    <source>
        <dbReference type="ARBA" id="ARBA00022737"/>
    </source>
</evidence>
<dbReference type="SUPFAM" id="SSF56024">
    <property type="entry name" value="Phospholipase D/nuclease"/>
    <property type="match status" value="1"/>
</dbReference>
<evidence type="ECO:0000256" key="2">
    <source>
        <dbReference type="ARBA" id="ARBA00005042"/>
    </source>
</evidence>
<keyword evidence="11" id="KW-0496">Mitochondrion</keyword>
<keyword evidence="8 11" id="KW-0594">Phospholipid biosynthesis</keyword>
<dbReference type="CTD" id="9489"/>
<feature type="compositionally biased region" description="Low complexity" evidence="12">
    <location>
        <begin position="435"/>
        <end position="454"/>
    </location>
</feature>
<evidence type="ECO:0000256" key="5">
    <source>
        <dbReference type="ARBA" id="ARBA00022679"/>
    </source>
</evidence>
<evidence type="ECO:0000256" key="4">
    <source>
        <dbReference type="ARBA" id="ARBA00022516"/>
    </source>
</evidence>
<dbReference type="UniPathway" id="UPA00084">
    <property type="reaction ID" value="UER00503"/>
</dbReference>
<comment type="catalytic activity">
    <reaction evidence="10 11">
        <text>a CDP-1,2-diacyl-sn-glycerol + sn-glycerol 3-phosphate = a 1,2-diacyl-sn-glycero-3-phospho-(1'-sn-glycero-3'-phosphate) + CMP + H(+)</text>
        <dbReference type="Rhea" id="RHEA:12593"/>
        <dbReference type="ChEBI" id="CHEBI:15378"/>
        <dbReference type="ChEBI" id="CHEBI:57597"/>
        <dbReference type="ChEBI" id="CHEBI:58332"/>
        <dbReference type="ChEBI" id="CHEBI:60110"/>
        <dbReference type="ChEBI" id="CHEBI:60377"/>
        <dbReference type="EC" id="2.7.8.5"/>
    </reaction>
</comment>
<feature type="domain" description="PLD phosphodiesterase" evidence="13">
    <location>
        <begin position="322"/>
        <end position="348"/>
    </location>
</feature>
<feature type="region of interest" description="Disordered" evidence="12">
    <location>
        <begin position="435"/>
        <end position="456"/>
    </location>
</feature>
<keyword evidence="11" id="KW-0547">Nucleotide-binding</keyword>
<dbReference type="InterPro" id="IPR001736">
    <property type="entry name" value="PLipase_D/transphosphatidylase"/>
</dbReference>
<keyword evidence="14" id="KW-1185">Reference proteome</keyword>
<dbReference type="Proteomes" id="UP000504602">
    <property type="component" value="Unplaced"/>
</dbReference>
<reference evidence="15" key="1">
    <citation type="submission" date="2025-08" db="UniProtKB">
        <authorList>
            <consortium name="RefSeq"/>
        </authorList>
    </citation>
    <scope>IDENTIFICATION</scope>
</reference>
<evidence type="ECO:0000256" key="12">
    <source>
        <dbReference type="SAM" id="MobiDB-lite"/>
    </source>
</evidence>
<evidence type="ECO:0000313" key="14">
    <source>
        <dbReference type="Proteomes" id="UP000504602"/>
    </source>
</evidence>
<dbReference type="CDD" id="cd09137">
    <property type="entry name" value="PLDc_PGS1_euk_2"/>
    <property type="match status" value="1"/>
</dbReference>
<dbReference type="GO" id="GO:0005524">
    <property type="term" value="F:ATP binding"/>
    <property type="evidence" value="ECO:0007669"/>
    <property type="project" value="UniProtKB-KW"/>
</dbReference>
<evidence type="ECO:0000256" key="9">
    <source>
        <dbReference type="ARBA" id="ARBA00023264"/>
    </source>
</evidence>
<dbReference type="PANTHER" id="PTHR12586">
    <property type="entry name" value="CDP-DIACYLGLYCEROL--SERINE O-PHOSPHATIDYLTRANSFERASE"/>
    <property type="match status" value="1"/>
</dbReference>
<dbReference type="PROSITE" id="PS50035">
    <property type="entry name" value="PLD"/>
    <property type="match status" value="1"/>
</dbReference>